<dbReference type="Pfam" id="PF24987">
    <property type="entry name" value="HEAT_EF3_N"/>
    <property type="match status" value="1"/>
</dbReference>
<dbReference type="InterPro" id="IPR057546">
    <property type="entry name" value="HEAT_GCN1"/>
</dbReference>
<feature type="domain" description="TOG" evidence="5">
    <location>
        <begin position="1622"/>
        <end position="1848"/>
    </location>
</feature>
<dbReference type="EMBL" id="GL945432">
    <property type="protein sequence ID" value="EGO26182.1"/>
    <property type="molecule type" value="Genomic_DNA"/>
</dbReference>
<evidence type="ECO:0000259" key="5">
    <source>
        <dbReference type="SMART" id="SM01349"/>
    </source>
</evidence>
<dbReference type="Pfam" id="PF24916">
    <property type="entry name" value="HEAT_GCN1_fung"/>
    <property type="match status" value="1"/>
</dbReference>
<protein>
    <recommendedName>
        <fullName evidence="5">TOG domain-containing protein</fullName>
    </recommendedName>
</protein>
<dbReference type="InterPro" id="IPR034085">
    <property type="entry name" value="TOG"/>
</dbReference>
<organism>
    <name type="scientific">Serpula lacrymans var. lacrymans (strain S7.9)</name>
    <name type="common">Dry rot fungus</name>
    <dbReference type="NCBI Taxonomy" id="578457"/>
    <lineage>
        <taxon>Eukaryota</taxon>
        <taxon>Fungi</taxon>
        <taxon>Dikarya</taxon>
        <taxon>Basidiomycota</taxon>
        <taxon>Agaricomycotina</taxon>
        <taxon>Agaricomycetes</taxon>
        <taxon>Agaricomycetidae</taxon>
        <taxon>Boletales</taxon>
        <taxon>Coniophorineae</taxon>
        <taxon>Serpulaceae</taxon>
        <taxon>Serpula</taxon>
    </lineage>
</organism>
<feature type="repeat" description="HEAT" evidence="3">
    <location>
        <begin position="1553"/>
        <end position="1591"/>
    </location>
</feature>
<dbReference type="PROSITE" id="PS50077">
    <property type="entry name" value="HEAT_REPEAT"/>
    <property type="match status" value="3"/>
</dbReference>
<reference evidence="6" key="1">
    <citation type="submission" date="2011-04" db="EMBL/GenBank/DDBJ databases">
        <title>Evolution of plant cell wall degrading machinery underlies the functional diversity of forest fungi.</title>
        <authorList>
            <consortium name="US DOE Joint Genome Institute (JGI-PGF)"/>
            <person name="Eastwood D.C."/>
            <person name="Floudas D."/>
            <person name="Binder M."/>
            <person name="Majcherczyk A."/>
            <person name="Schneider P."/>
            <person name="Aerts A."/>
            <person name="Asiegbu F.O."/>
            <person name="Baker S.E."/>
            <person name="Barry K."/>
            <person name="Bendiksby M."/>
            <person name="Blumentritt M."/>
            <person name="Coutinho P.M."/>
            <person name="Cullen D."/>
            <person name="Cullen D."/>
            <person name="Gathman A."/>
            <person name="Goodell B."/>
            <person name="Henrissat B."/>
            <person name="Ihrmark K."/>
            <person name="Kauserud H."/>
            <person name="Kohler A."/>
            <person name="LaButti K."/>
            <person name="Lapidus A."/>
            <person name="Lavin J.L."/>
            <person name="Lee Y.-H."/>
            <person name="Lindquist E."/>
            <person name="Lilly W."/>
            <person name="Lucas S."/>
            <person name="Morin E."/>
            <person name="Murat C."/>
            <person name="Oguiza J.A."/>
            <person name="Park J."/>
            <person name="Pisabarro A.G."/>
            <person name="Riley R."/>
            <person name="Rosling A."/>
            <person name="Salamov A."/>
            <person name="Schmidt O."/>
            <person name="Schmutz J."/>
            <person name="Skrede I."/>
            <person name="Stenlid J."/>
            <person name="Wiebenga A."/>
            <person name="Xie X."/>
            <person name="Kues U."/>
            <person name="Hibbett D.S."/>
            <person name="Hoffmeister D."/>
            <person name="Hogberg N."/>
            <person name="Martin F."/>
            <person name="Grigoriev I.V."/>
            <person name="Watkinson S.C."/>
        </authorList>
    </citation>
    <scope>NUCLEOTIDE SEQUENCE</scope>
    <source>
        <strain evidence="6">S7.9</strain>
    </source>
</reference>
<dbReference type="GO" id="GO:0019887">
    <property type="term" value="F:protein kinase regulator activity"/>
    <property type="evidence" value="ECO:0007669"/>
    <property type="project" value="TreeGrafter"/>
</dbReference>
<name>F8NR09_SERL9</name>
<dbReference type="Pfam" id="PF24993">
    <property type="entry name" value="GNC1_N"/>
    <property type="match status" value="1"/>
</dbReference>
<dbReference type="PANTHER" id="PTHR23346">
    <property type="entry name" value="TRANSLATIONAL ACTIVATOR GCN1-RELATED"/>
    <property type="match status" value="1"/>
</dbReference>
<dbReference type="GO" id="GO:0034198">
    <property type="term" value="P:cellular response to amino acid starvation"/>
    <property type="evidence" value="ECO:0007669"/>
    <property type="project" value="TreeGrafter"/>
</dbReference>
<dbReference type="InterPro" id="IPR011989">
    <property type="entry name" value="ARM-like"/>
</dbReference>
<dbReference type="GO" id="GO:0006417">
    <property type="term" value="P:regulation of translation"/>
    <property type="evidence" value="ECO:0007669"/>
    <property type="project" value="TreeGrafter"/>
</dbReference>
<proteinExistence type="inferred from homology"/>
<feature type="compositionally biased region" description="Basic and acidic residues" evidence="4">
    <location>
        <begin position="2534"/>
        <end position="2548"/>
    </location>
</feature>
<dbReference type="PANTHER" id="PTHR23346:SF7">
    <property type="entry name" value="STALLED RIBOSOME SENSOR GCN1"/>
    <property type="match status" value="1"/>
</dbReference>
<evidence type="ECO:0000256" key="3">
    <source>
        <dbReference type="PROSITE-ProRule" id="PRU00103"/>
    </source>
</evidence>
<keyword evidence="2" id="KW-0677">Repeat</keyword>
<feature type="repeat" description="HEAT" evidence="3">
    <location>
        <begin position="1671"/>
        <end position="1709"/>
    </location>
</feature>
<dbReference type="GO" id="GO:0005829">
    <property type="term" value="C:cytosol"/>
    <property type="evidence" value="ECO:0007669"/>
    <property type="project" value="TreeGrafter"/>
</dbReference>
<dbReference type="Pfam" id="PF12074">
    <property type="entry name" value="Gcn1_N"/>
    <property type="match status" value="1"/>
</dbReference>
<dbReference type="OrthoDB" id="5148094at2759"/>
<evidence type="ECO:0000313" key="6">
    <source>
        <dbReference type="EMBL" id="EGO26182.1"/>
    </source>
</evidence>
<dbReference type="InterPro" id="IPR016024">
    <property type="entry name" value="ARM-type_fold"/>
</dbReference>
<dbReference type="GeneID" id="18816376"/>
<sequence>MENGDSERDLEWRRDRVLDEWPKAMEIAQSRLLTSSTRTRIQFLQEELLPLAKHGNLSLSQTMDIFKLLTQTYPRYVDAASREAVEAIGMDIIKRDELRGDPHTSPDECKMGVAEQVLGWLSNEVGRMSKRGSPSSYAPADIFVLLSWTCGLYTTCLQSNPDFTHIGTWRVLVAIMAALVDMLMNKSTRTKPTMQKSGLVRLRRALRSTPDSLPSLISTVIAEAKSSQTPLVQVALLSTAIDVTIRLKNVKDDSLTRISSQAKDDIVNIYTSSVLMSKSPVPSHSSIALHDFIRTSIGPEDLVQTVLPAMEKALLRSPENSLSVVRDFFIAYTHPLEIDTFKKVVSFALNAAKSNNAVVRGNAIELFKVAMTHQSSESYSEFTATELLALPKAGKTTGPDHRVALYSMLHALSPSNAISSNIVQIVPTLVLKESQDGAMAILASTLPSHLVFLLRSDIAVPSDVSSIIAKEMNNTKPVIRRAFCLLAGATLWEMGELSTDASIVFAKALSASFEINLKNVATNPLNSTVGPLEGYIAIFALLGPFKRSGSFDDIVSRNTSAQSLTGTPTKPSFLLWDKVYQKVNDPEDENWLLRAANVALFSLKADLSKNEQSRTQIGSVYLHLAVESQSLQVRRDTLGVLEAAVTRQPQLVNLILREALSASFTRDKLLPSKSTISTTEEQDQPIAPNQRQFASLLLCCASLNEQVDLAVRETLLVELIALGHHPLISGQSRQLWIELCQKAHVDPYDLVGRNIDNIFKIILTASTVEPRYGFTEASYRAVSTLAFVNPGKALPRLVEQLRVDIDAETINGLTESDFGIWTTPEGTTYVDVLSSKKVNEGPKKGKDADIAKWEAELRKSLASKKTSAATLSKQEQALVQAQLTREAAVRQRVTSIKANLQRGLAFIGSLISSLVPEFRHYISSIISLLLEGALKKGQRLLGSEAFQTYLDLGKCSSDRLETFRKWIGVATLRSLDIDAVAEELQAESLDLLIIRVLYRLRSLSEQTAFDAPTFAYMFPLLARILSKGGVSATEEEEALEQVTLVLDIIRFHCSEFSDQSFPRNETMKLLLHTIRQQPRLSKEASSILVGIGEAIHANSSREEISVLIDGVLLQEVYARNSCLQALQPFDLTDLDWSPELWVASYDNDEQNARLARHVFDDNGLDVPESFLTQLLVYLDHENVYVRTSTASAIAEAVEHWPHTIKHTVDALQELYREKAKILAPEFDEYGMVIAQSLDRTDPWTARLAIALTFENVAPSFTEDVIEPFFTFLIKQEALGDRTAEVRRGMLNAGTAVIDLHGSTRLAGLISMFEEHLSHPSPATEAGDQIKEAVVILFGRVARHLDSSDARIPSIVDRLVEALKTPAEQVQMAVSDCLIPLVRLMKPRLSQLVDRLFEELFDGPKYASRRGAAYGIAGVVKGMGINSMKEFNVLDRLHAATEDKKNYEPRQGAMFAFETLSSTLGRLFEPYITTILPLLLTAFGDAVADVREAAQDTARIIMGNMSGYGVKLILPSLLSGLDEKQWRSKKGSIELLGMMAYCSPRQLSLSLPIVIPRLTGVLTDTHAQVKTSANRSLKQFGEVISNPEIQSLVPILLKALVDPAKTPNALSSLLKTSFMHYIDHSSLALVVPILERGLRERGADTKKKAAQIVGNLASLTDSKDFVPYLSSLLPMVHTVLVDPVPEARATAAKALGTLVERLGEVHFPDLVPGLLRTLKTDTSGVDRQGAAQGLSEVLSGLGMERLEGLLPDIIANAQSPRSTVREGFMSLLVYLPSTFGSRFQPHLPKIISPILSGLSDTEEYVRDAAMRAGRMVVTNYSSKAIDLLLPELELGMFDPGWRIRQSSITLVGELLFKVSGISGKAEIEEDEEAVEAHTAESSRRALTDVLGAERRDRILSALYLARQDSVNVVRQSSIHIWKALVHNTPRTVREILPELVGQIVKLSSSPEFEQQETAGRTTTELCRKFGEKILGDIVPILRSKAPSSDSRTREGVCLVLCDVMESSSDVQREGYEEDIITIVRNCLVDDEAVVRSAAAKAFDVLQEHLGAKAIDQTIPTLLEALRQPGESSGTALQALKEVMSVRASTVFPVLIPTLIATPMTVFNARALASLVTVAGNALSKRLTIILSALVKVLEDGQDEEVKDAVDEALRALLASISDPEGLNTLMLLLLGWAKHDLPKRRISACDLFSIFCEETELDSSIYRIDWIRQLVSLFEDSQVPVHTAAWRSFDIFVKSLPKDELEPLVVPLRRTIEGTGAPGHHVPGFSLPKGVAPTVPIIIAGLTTGSNEQRENAAYAIGDLVERTEESAIKPFVVPFTGPLIRVATQATTYPPGVKTAILSALSSMLERIPGHVKPFFPQLQRTFVKSVGDPSSAVVRTRAAEALGMLMRSQPRVDPVVVELVSGARANEEEVAASFILALSHVARSASLHAGIGEKARDLCIELVGEAFRESHDDHYIQATATFIASLSAYPDALKPLVNAYLVSGTPASAISSQTILAALTSTESEDYVDPKDTIFAKLGVLRSIAAKVKESDRTPSTRGERNIKSHGGRWRGELGRNFLMILNDLTLSRTIRN</sequence>
<dbReference type="SUPFAM" id="SSF48371">
    <property type="entry name" value="ARM repeat"/>
    <property type="match status" value="3"/>
</dbReference>
<evidence type="ECO:0000256" key="2">
    <source>
        <dbReference type="ARBA" id="ARBA00022737"/>
    </source>
</evidence>
<dbReference type="KEGG" id="sla:SERLADRAFT_447426"/>
<feature type="non-terminal residue" evidence="6">
    <location>
        <position position="2578"/>
    </location>
</feature>
<dbReference type="Proteomes" id="UP000008064">
    <property type="component" value="Unassembled WGS sequence"/>
</dbReference>
<evidence type="ECO:0000256" key="4">
    <source>
        <dbReference type="SAM" id="MobiDB-lite"/>
    </source>
</evidence>
<dbReference type="Pfam" id="PF24984">
    <property type="entry name" value="HEAT_EF3_GNC1"/>
    <property type="match status" value="1"/>
</dbReference>
<dbReference type="Pfam" id="PF23271">
    <property type="entry name" value="HEAT_GCN1"/>
    <property type="match status" value="1"/>
</dbReference>
<dbReference type="InterPro" id="IPR022716">
    <property type="entry name" value="Gcn1_N"/>
</dbReference>
<feature type="repeat" description="HEAT" evidence="3">
    <location>
        <begin position="2018"/>
        <end position="2056"/>
    </location>
</feature>
<dbReference type="RefSeq" id="XP_007316355.1">
    <property type="nucleotide sequence ID" value="XM_007316293.1"/>
</dbReference>
<dbReference type="InterPro" id="IPR056810">
    <property type="entry name" value="GNC1-like_N"/>
</dbReference>
<evidence type="ECO:0000256" key="1">
    <source>
        <dbReference type="ARBA" id="ARBA00007366"/>
    </source>
</evidence>
<dbReference type="HOGENOM" id="CLU_000504_2_0_1"/>
<dbReference type="InterPro" id="IPR021133">
    <property type="entry name" value="HEAT_type_2"/>
</dbReference>
<dbReference type="InterPro" id="IPR056809">
    <property type="entry name" value="HEAT_GCN1_fung"/>
</dbReference>
<accession>F8NR09</accession>
<dbReference type="Gene3D" id="1.25.10.10">
    <property type="entry name" value="Leucine-rich Repeat Variant"/>
    <property type="match status" value="6"/>
</dbReference>
<comment type="similarity">
    <text evidence="1">Belongs to the GCN1 family.</text>
</comment>
<feature type="domain" description="TOG" evidence="5">
    <location>
        <begin position="1376"/>
        <end position="1611"/>
    </location>
</feature>
<gene>
    <name evidence="6" type="ORF">SERLADRAFT_447426</name>
</gene>
<feature type="region of interest" description="Disordered" evidence="4">
    <location>
        <begin position="2534"/>
        <end position="2553"/>
    </location>
</feature>
<dbReference type="SMART" id="SM01349">
    <property type="entry name" value="TOG"/>
    <property type="match status" value="2"/>
</dbReference>